<evidence type="ECO:0000313" key="2">
    <source>
        <dbReference type="Proteomes" id="UP000077755"/>
    </source>
</evidence>
<sequence>MCILPVVMRADFCSKRPREKKDLIYVATAAACGQDIEVPDLMLYNILLLSPFIPERGAAGDHAARIPTPGAVISGHAVRN</sequence>
<gene>
    <name evidence="1" type="ORF">DCAR_0831419</name>
</gene>
<dbReference type="Proteomes" id="UP000077755">
    <property type="component" value="Chromosome 8"/>
</dbReference>
<dbReference type="AlphaFoldDB" id="A0A175YLH1"/>
<dbReference type="EMBL" id="CP093350">
    <property type="protein sequence ID" value="WOH11923.1"/>
    <property type="molecule type" value="Genomic_DNA"/>
</dbReference>
<keyword evidence="2" id="KW-1185">Reference proteome</keyword>
<reference evidence="1" key="2">
    <citation type="submission" date="2022-03" db="EMBL/GenBank/DDBJ databases">
        <title>Draft title - Genomic analysis of global carrot germplasm unveils the trajectory of domestication and the origin of high carotenoid orange carrot.</title>
        <authorList>
            <person name="Iorizzo M."/>
            <person name="Ellison S."/>
            <person name="Senalik D."/>
            <person name="Macko-Podgorni A."/>
            <person name="Grzebelus D."/>
            <person name="Bostan H."/>
            <person name="Rolling W."/>
            <person name="Curaba J."/>
            <person name="Simon P."/>
        </authorList>
    </citation>
    <scope>NUCLEOTIDE SEQUENCE</scope>
    <source>
        <tissue evidence="1">Leaf</tissue>
    </source>
</reference>
<name>A0A175YLH1_DAUCS</name>
<dbReference type="Gramene" id="KZM84564">
    <property type="protein sequence ID" value="KZM84564"/>
    <property type="gene ID" value="DCAR_028014"/>
</dbReference>
<reference evidence="1" key="1">
    <citation type="journal article" date="2016" name="Nat. Genet.">
        <title>A high-quality carrot genome assembly provides new insights into carotenoid accumulation and asterid genome evolution.</title>
        <authorList>
            <person name="Iorizzo M."/>
            <person name="Ellison S."/>
            <person name="Senalik D."/>
            <person name="Zeng P."/>
            <person name="Satapoomin P."/>
            <person name="Huang J."/>
            <person name="Bowman M."/>
            <person name="Iovene M."/>
            <person name="Sanseverino W."/>
            <person name="Cavagnaro P."/>
            <person name="Yildiz M."/>
            <person name="Macko-Podgorni A."/>
            <person name="Moranska E."/>
            <person name="Grzebelus E."/>
            <person name="Grzebelus D."/>
            <person name="Ashrafi H."/>
            <person name="Zheng Z."/>
            <person name="Cheng S."/>
            <person name="Spooner D."/>
            <person name="Van Deynze A."/>
            <person name="Simon P."/>
        </authorList>
    </citation>
    <scope>NUCLEOTIDE SEQUENCE</scope>
    <source>
        <tissue evidence="1">Leaf</tissue>
    </source>
</reference>
<evidence type="ECO:0000313" key="1">
    <source>
        <dbReference type="EMBL" id="WOH11923.1"/>
    </source>
</evidence>
<protein>
    <submittedName>
        <fullName evidence="1">Uncharacterized protein</fullName>
    </submittedName>
</protein>
<organism evidence="1 2">
    <name type="scientific">Daucus carota subsp. sativus</name>
    <name type="common">Carrot</name>
    <dbReference type="NCBI Taxonomy" id="79200"/>
    <lineage>
        <taxon>Eukaryota</taxon>
        <taxon>Viridiplantae</taxon>
        <taxon>Streptophyta</taxon>
        <taxon>Embryophyta</taxon>
        <taxon>Tracheophyta</taxon>
        <taxon>Spermatophyta</taxon>
        <taxon>Magnoliopsida</taxon>
        <taxon>eudicotyledons</taxon>
        <taxon>Gunneridae</taxon>
        <taxon>Pentapetalae</taxon>
        <taxon>asterids</taxon>
        <taxon>campanulids</taxon>
        <taxon>Apiales</taxon>
        <taxon>Apiaceae</taxon>
        <taxon>Apioideae</taxon>
        <taxon>Scandiceae</taxon>
        <taxon>Daucinae</taxon>
        <taxon>Daucus</taxon>
        <taxon>Daucus sect. Daucus</taxon>
    </lineage>
</organism>
<accession>A0A175YLH1</accession>
<proteinExistence type="predicted"/>